<gene>
    <name evidence="2" type="ORF">M409DRAFT_58273</name>
</gene>
<sequence length="155" mass="17578">MRPGTVAIPQTAKRAPVKNRINDQAANSKNPRWSPWARKNKGLGESESGRAYPRVSRHLTVQLLYTGVQTSQPKPARPARFPLSARPARRPPIRRPPPNVTHYCFVQRQTCLEAERAEYRYNGNEMGTRDCDPARRASPPPLVSEELPQQNEFVL</sequence>
<reference evidence="2" key="1">
    <citation type="journal article" date="2020" name="Stud. Mycol.">
        <title>101 Dothideomycetes genomes: a test case for predicting lifestyles and emergence of pathogens.</title>
        <authorList>
            <person name="Haridas S."/>
            <person name="Albert R."/>
            <person name="Binder M."/>
            <person name="Bloem J."/>
            <person name="Labutti K."/>
            <person name="Salamov A."/>
            <person name="Andreopoulos B."/>
            <person name="Baker S."/>
            <person name="Barry K."/>
            <person name="Bills G."/>
            <person name="Bluhm B."/>
            <person name="Cannon C."/>
            <person name="Castanera R."/>
            <person name="Culley D."/>
            <person name="Daum C."/>
            <person name="Ezra D."/>
            <person name="Gonzalez J."/>
            <person name="Henrissat B."/>
            <person name="Kuo A."/>
            <person name="Liang C."/>
            <person name="Lipzen A."/>
            <person name="Lutzoni F."/>
            <person name="Magnuson J."/>
            <person name="Mondo S."/>
            <person name="Nolan M."/>
            <person name="Ohm R."/>
            <person name="Pangilinan J."/>
            <person name="Park H.-J."/>
            <person name="Ramirez L."/>
            <person name="Alfaro M."/>
            <person name="Sun H."/>
            <person name="Tritt A."/>
            <person name="Yoshinaga Y."/>
            <person name="Zwiers L.-H."/>
            <person name="Turgeon B."/>
            <person name="Goodwin S."/>
            <person name="Spatafora J."/>
            <person name="Crous P."/>
            <person name="Grigoriev I."/>
        </authorList>
    </citation>
    <scope>NUCLEOTIDE SEQUENCE</scope>
    <source>
        <strain evidence="2">ATCC 36951</strain>
    </source>
</reference>
<dbReference type="AlphaFoldDB" id="A0A6A6C9F3"/>
<dbReference type="EMBL" id="ML993613">
    <property type="protein sequence ID" value="KAF2162522.1"/>
    <property type="molecule type" value="Genomic_DNA"/>
</dbReference>
<feature type="compositionally biased region" description="Polar residues" evidence="1">
    <location>
        <begin position="22"/>
        <end position="31"/>
    </location>
</feature>
<organism evidence="2 3">
    <name type="scientific">Zasmidium cellare ATCC 36951</name>
    <dbReference type="NCBI Taxonomy" id="1080233"/>
    <lineage>
        <taxon>Eukaryota</taxon>
        <taxon>Fungi</taxon>
        <taxon>Dikarya</taxon>
        <taxon>Ascomycota</taxon>
        <taxon>Pezizomycotina</taxon>
        <taxon>Dothideomycetes</taxon>
        <taxon>Dothideomycetidae</taxon>
        <taxon>Mycosphaerellales</taxon>
        <taxon>Mycosphaerellaceae</taxon>
        <taxon>Zasmidium</taxon>
    </lineage>
</organism>
<protein>
    <submittedName>
        <fullName evidence="2">Uncharacterized protein</fullName>
    </submittedName>
</protein>
<evidence type="ECO:0000313" key="3">
    <source>
        <dbReference type="Proteomes" id="UP000799537"/>
    </source>
</evidence>
<feature type="region of interest" description="Disordered" evidence="1">
    <location>
        <begin position="67"/>
        <end position="100"/>
    </location>
</feature>
<dbReference type="GeneID" id="54567138"/>
<proteinExistence type="predicted"/>
<dbReference type="RefSeq" id="XP_033663411.1">
    <property type="nucleotide sequence ID" value="XM_033813866.1"/>
</dbReference>
<evidence type="ECO:0000256" key="1">
    <source>
        <dbReference type="SAM" id="MobiDB-lite"/>
    </source>
</evidence>
<dbReference type="Proteomes" id="UP000799537">
    <property type="component" value="Unassembled WGS sequence"/>
</dbReference>
<feature type="region of interest" description="Disordered" evidence="1">
    <location>
        <begin position="1"/>
        <end position="54"/>
    </location>
</feature>
<name>A0A6A6C9F3_ZASCE</name>
<keyword evidence="3" id="KW-1185">Reference proteome</keyword>
<feature type="region of interest" description="Disordered" evidence="1">
    <location>
        <begin position="123"/>
        <end position="155"/>
    </location>
</feature>
<accession>A0A6A6C9F3</accession>
<evidence type="ECO:0000313" key="2">
    <source>
        <dbReference type="EMBL" id="KAF2162522.1"/>
    </source>
</evidence>